<evidence type="ECO:0000313" key="9">
    <source>
        <dbReference type="Proteomes" id="UP000528457"/>
    </source>
</evidence>
<keyword evidence="3 8" id="KW-0378">Hydrolase</keyword>
<feature type="site" description="Interaction with DNA substrate" evidence="6">
    <location>
        <position position="246"/>
    </location>
</feature>
<evidence type="ECO:0000256" key="3">
    <source>
        <dbReference type="ARBA" id="ARBA00022801"/>
    </source>
</evidence>
<keyword evidence="2 5" id="KW-0479">Metal-binding</keyword>
<dbReference type="AlphaFoldDB" id="A0A7X0MUA1"/>
<reference evidence="8 9" key="1">
    <citation type="submission" date="2020-08" db="EMBL/GenBank/DDBJ databases">
        <title>Genomic Encyclopedia of Type Strains, Phase IV (KMG-IV): sequencing the most valuable type-strain genomes for metagenomic binning, comparative biology and taxonomic classification.</title>
        <authorList>
            <person name="Goeker M."/>
        </authorList>
    </citation>
    <scope>NUCLEOTIDE SEQUENCE [LARGE SCALE GENOMIC DNA]</scope>
    <source>
        <strain evidence="8 9">DSM 22368</strain>
    </source>
</reference>
<dbReference type="RefSeq" id="WP_166851347.1">
    <property type="nucleotide sequence ID" value="NZ_JAAONY010000001.1"/>
</dbReference>
<dbReference type="SUPFAM" id="SSF56219">
    <property type="entry name" value="DNase I-like"/>
    <property type="match status" value="1"/>
</dbReference>
<evidence type="ECO:0000256" key="5">
    <source>
        <dbReference type="PIRSR" id="PIRSR604808-2"/>
    </source>
</evidence>
<evidence type="ECO:0000313" key="8">
    <source>
        <dbReference type="EMBL" id="MBB6520411.1"/>
    </source>
</evidence>
<dbReference type="InterPro" id="IPR005135">
    <property type="entry name" value="Endo/exonuclease/phosphatase"/>
</dbReference>
<feature type="binding site" evidence="5">
    <location>
        <position position="246"/>
    </location>
    <ligand>
        <name>Mg(2+)</name>
        <dbReference type="ChEBI" id="CHEBI:18420"/>
        <label>1</label>
    </ligand>
</feature>
<accession>A0A7X0MUA1</accession>
<dbReference type="GO" id="GO:0046872">
    <property type="term" value="F:metal ion binding"/>
    <property type="evidence" value="ECO:0007669"/>
    <property type="project" value="UniProtKB-KW"/>
</dbReference>
<dbReference type="InParanoid" id="A0A7X0MUA1"/>
<name>A0A7X0MUA1_9GAMM</name>
<keyword evidence="5" id="KW-0464">Manganese</keyword>
<evidence type="ECO:0000256" key="4">
    <source>
        <dbReference type="ARBA" id="ARBA00022842"/>
    </source>
</evidence>
<feature type="site" description="Important for catalytic activity" evidence="6">
    <location>
        <position position="220"/>
    </location>
</feature>
<dbReference type="NCBIfam" id="TIGR00633">
    <property type="entry name" value="xth"/>
    <property type="match status" value="1"/>
</dbReference>
<keyword evidence="4 5" id="KW-0460">Magnesium</keyword>
<dbReference type="InterPro" id="IPR036691">
    <property type="entry name" value="Endo/exonu/phosph_ase_sf"/>
</dbReference>
<proteinExistence type="inferred from homology"/>
<comment type="caution">
    <text evidence="8">The sequence shown here is derived from an EMBL/GenBank/DDBJ whole genome shotgun (WGS) entry which is preliminary data.</text>
</comment>
<dbReference type="Proteomes" id="UP000528457">
    <property type="component" value="Unassembled WGS sequence"/>
</dbReference>
<evidence type="ECO:0000259" key="7">
    <source>
        <dbReference type="Pfam" id="PF03372"/>
    </source>
</evidence>
<feature type="domain" description="Endonuclease/exonuclease/phosphatase" evidence="7">
    <location>
        <begin position="17"/>
        <end position="212"/>
    </location>
</feature>
<dbReference type="PANTHER" id="PTHR43250">
    <property type="entry name" value="EXODEOXYRIBONUCLEASE III"/>
    <property type="match status" value="1"/>
</dbReference>
<keyword evidence="9" id="KW-1185">Reference proteome</keyword>
<evidence type="ECO:0000256" key="6">
    <source>
        <dbReference type="PIRSR" id="PIRSR604808-3"/>
    </source>
</evidence>
<dbReference type="GO" id="GO:0006281">
    <property type="term" value="P:DNA repair"/>
    <property type="evidence" value="ECO:0007669"/>
    <property type="project" value="InterPro"/>
</dbReference>
<organism evidence="8 9">
    <name type="scientific">Pseudoteredinibacter isoporae</name>
    <dbReference type="NCBI Taxonomy" id="570281"/>
    <lineage>
        <taxon>Bacteria</taxon>
        <taxon>Pseudomonadati</taxon>
        <taxon>Pseudomonadota</taxon>
        <taxon>Gammaproteobacteria</taxon>
        <taxon>Cellvibrionales</taxon>
        <taxon>Cellvibrionaceae</taxon>
        <taxon>Pseudoteredinibacter</taxon>
    </lineage>
</organism>
<dbReference type="PROSITE" id="PS51435">
    <property type="entry name" value="AP_NUCLEASE_F1_4"/>
    <property type="match status" value="1"/>
</dbReference>
<dbReference type="EMBL" id="JACHHT010000001">
    <property type="protein sequence ID" value="MBB6520411.1"/>
    <property type="molecule type" value="Genomic_DNA"/>
</dbReference>
<dbReference type="GO" id="GO:0008311">
    <property type="term" value="F:double-stranded DNA 3'-5' DNA exonuclease activity"/>
    <property type="evidence" value="ECO:0007669"/>
    <property type="project" value="UniProtKB-EC"/>
</dbReference>
<gene>
    <name evidence="8" type="ORF">HNR48_000689</name>
</gene>
<comment type="similarity">
    <text evidence="1">Belongs to the DNA repair enzymes AP/ExoA family.</text>
</comment>
<sequence>MRIISLSVDGIHQAAQRGLYDWLAEQDADIVCLQDLRAQEYELDHDTFHPEGYFAYFFDSGIPHTNGVAIYTRHMPKALIYGFGFASGLDMQGRYLQLDFERLSVGSFLAPNAEPGNEQQLEEKVGFFDDLQAHLHKISNKRRDFIFCGNWAMARDRSDVQNWQNHEDEDGFRPHEQQWMRQLVDELDYVDAFRRVNSDGDEYSWWPSGTVGEGDGWRTDLQIISDDLKHRIEYGAINKNKQFSSHLPVIMDYDIEL</sequence>
<dbReference type="EC" id="3.1.11.2" evidence="8"/>
<dbReference type="Pfam" id="PF03372">
    <property type="entry name" value="Exo_endo_phos"/>
    <property type="match status" value="1"/>
</dbReference>
<protein>
    <submittedName>
        <fullName evidence="8">Exodeoxyribonuclease-3</fullName>
        <ecNumber evidence="8">3.1.11.2</ecNumber>
    </submittedName>
</protein>
<comment type="cofactor">
    <cofactor evidence="5">
        <name>Mg(2+)</name>
        <dbReference type="ChEBI" id="CHEBI:18420"/>
    </cofactor>
    <cofactor evidence="5">
        <name>Mn(2+)</name>
        <dbReference type="ChEBI" id="CHEBI:29035"/>
    </cofactor>
    <text evidence="5">Probably binds two magnesium or manganese ions per subunit.</text>
</comment>
<evidence type="ECO:0000256" key="1">
    <source>
        <dbReference type="ARBA" id="ARBA00007092"/>
    </source>
</evidence>
<dbReference type="PANTHER" id="PTHR43250:SF2">
    <property type="entry name" value="EXODEOXYRIBONUCLEASE III"/>
    <property type="match status" value="1"/>
</dbReference>
<dbReference type="InterPro" id="IPR004808">
    <property type="entry name" value="AP_endonuc_1"/>
</dbReference>
<evidence type="ECO:0000256" key="2">
    <source>
        <dbReference type="ARBA" id="ARBA00022723"/>
    </source>
</evidence>
<dbReference type="InterPro" id="IPR037493">
    <property type="entry name" value="ExoIII-like"/>
</dbReference>
<dbReference type="Gene3D" id="3.60.10.10">
    <property type="entry name" value="Endonuclease/exonuclease/phosphatase"/>
    <property type="match status" value="1"/>
</dbReference>